<comment type="caution">
    <text evidence="1">The sequence shown here is derived from an EMBL/GenBank/DDBJ whole genome shotgun (WGS) entry which is preliminary data.</text>
</comment>
<proteinExistence type="predicted"/>
<name>A0AAU9J8R7_9CILI</name>
<protein>
    <submittedName>
        <fullName evidence="1">Uncharacterized protein</fullName>
    </submittedName>
</protein>
<reference evidence="1" key="1">
    <citation type="submission" date="2021-09" db="EMBL/GenBank/DDBJ databases">
        <authorList>
            <consortium name="AG Swart"/>
            <person name="Singh M."/>
            <person name="Singh A."/>
            <person name="Seah K."/>
            <person name="Emmerich C."/>
        </authorList>
    </citation>
    <scope>NUCLEOTIDE SEQUENCE</scope>
    <source>
        <strain evidence="1">ATCC30299</strain>
    </source>
</reference>
<dbReference type="Proteomes" id="UP001162131">
    <property type="component" value="Unassembled WGS sequence"/>
</dbReference>
<organism evidence="1 2">
    <name type="scientific">Blepharisma stoltei</name>
    <dbReference type="NCBI Taxonomy" id="1481888"/>
    <lineage>
        <taxon>Eukaryota</taxon>
        <taxon>Sar</taxon>
        <taxon>Alveolata</taxon>
        <taxon>Ciliophora</taxon>
        <taxon>Postciliodesmatophora</taxon>
        <taxon>Heterotrichea</taxon>
        <taxon>Heterotrichida</taxon>
        <taxon>Blepharismidae</taxon>
        <taxon>Blepharisma</taxon>
    </lineage>
</organism>
<sequence>MEGLLRKQKEPGPYLHISFEEETVEEQMHMLLGFYKMPTLAYYGAGYPFGDMLCIIRANQNHIQLPQEILSIIDEAPEIFYSTPPPNKKGVWQPKPVPIPHPTEIKFYFIVSDISELIIRKGPLLNLVNHAWAFTEFQGTRKTKHIPNCIIPIEGFQEIENNGVKFGSLRAEYMSMHFKKGALCISPNNHKVLISPDVAINKCWTISLFDEEPRAYVTLQWLLTRNDLSMAFSTPNNLAELLGFLGDPLLDSIFQRIN</sequence>
<evidence type="ECO:0000313" key="2">
    <source>
        <dbReference type="Proteomes" id="UP001162131"/>
    </source>
</evidence>
<dbReference type="AlphaFoldDB" id="A0AAU9J8R7"/>
<gene>
    <name evidence="1" type="ORF">BSTOLATCC_MIC36365</name>
</gene>
<evidence type="ECO:0000313" key="1">
    <source>
        <dbReference type="EMBL" id="CAG9324579.1"/>
    </source>
</evidence>
<accession>A0AAU9J8R7</accession>
<dbReference type="EMBL" id="CAJZBQ010000036">
    <property type="protein sequence ID" value="CAG9324579.1"/>
    <property type="molecule type" value="Genomic_DNA"/>
</dbReference>
<keyword evidence="2" id="KW-1185">Reference proteome</keyword>